<keyword evidence="1" id="KW-0812">Transmembrane</keyword>
<dbReference type="Proteomes" id="UP000294855">
    <property type="component" value="Unassembled WGS sequence"/>
</dbReference>
<comment type="caution">
    <text evidence="2">The sequence shown here is derived from an EMBL/GenBank/DDBJ whole genome shotgun (WGS) entry which is preliminary data.</text>
</comment>
<evidence type="ECO:0000256" key="1">
    <source>
        <dbReference type="SAM" id="Phobius"/>
    </source>
</evidence>
<dbReference type="AlphaFoldDB" id="A0A484F410"/>
<organism evidence="2 3">
    <name type="scientific">Methanimicrococcus blatticola</name>
    <dbReference type="NCBI Taxonomy" id="91560"/>
    <lineage>
        <taxon>Archaea</taxon>
        <taxon>Methanobacteriati</taxon>
        <taxon>Methanobacteriota</taxon>
        <taxon>Stenosarchaea group</taxon>
        <taxon>Methanomicrobia</taxon>
        <taxon>Methanosarcinales</taxon>
        <taxon>Methanosarcinaceae</taxon>
        <taxon>Methanimicrococcus</taxon>
    </lineage>
</organism>
<dbReference type="RefSeq" id="WP_133517650.1">
    <property type="nucleotide sequence ID" value="NZ_JAHDUW010000004.1"/>
</dbReference>
<evidence type="ECO:0000313" key="3">
    <source>
        <dbReference type="Proteomes" id="UP000294855"/>
    </source>
</evidence>
<gene>
    <name evidence="2" type="ORF">C7391_1201</name>
</gene>
<proteinExistence type="predicted"/>
<sequence>MTWFIKNKNVNKKQNLCQKTIYTLKRYEGLYIAINYILIGQIAVWLLLIVILFNLLALALGIYSIRKKKIIFPKFVLFMLYLFYSPTKWFFSAFSMNDLLVDEILVEIQNTVFLDKFKKQTERKVILLPQCLRSSDCHARCDPLYGFICTKCGRCDIGEITKEAEARDFKVFVVPGSSFVKKIFKEYKPTSCIGVACPVELSESMQKTSIIPSQGVYLINDGCFETKVNVNDVILKMDLVSPLSENSIPLKTVTLYDFENKGGQ</sequence>
<dbReference type="OrthoDB" id="120943at2157"/>
<dbReference type="InterPro" id="IPR002829">
    <property type="entry name" value="DUF116"/>
</dbReference>
<dbReference type="Pfam" id="PF01976">
    <property type="entry name" value="DUF116"/>
    <property type="match status" value="1"/>
</dbReference>
<evidence type="ECO:0000313" key="2">
    <source>
        <dbReference type="EMBL" id="TDQ68262.1"/>
    </source>
</evidence>
<keyword evidence="1" id="KW-0472">Membrane</keyword>
<keyword evidence="3" id="KW-1185">Reference proteome</keyword>
<reference evidence="2 3" key="1">
    <citation type="submission" date="2019-03" db="EMBL/GenBank/DDBJ databases">
        <title>Genomic Encyclopedia of Type Strains, Phase IV (KMG-IV): sequencing the most valuable type-strain genomes for metagenomic binning, comparative biology and taxonomic classification.</title>
        <authorList>
            <person name="Goeker M."/>
        </authorList>
    </citation>
    <scope>NUCLEOTIDE SEQUENCE [LARGE SCALE GENOMIC DNA]</scope>
    <source>
        <strain evidence="2 3">DSM 13328</strain>
    </source>
</reference>
<dbReference type="EMBL" id="SNYS01000009">
    <property type="protein sequence ID" value="TDQ68262.1"/>
    <property type="molecule type" value="Genomic_DNA"/>
</dbReference>
<accession>A0A484F410</accession>
<keyword evidence="1" id="KW-1133">Transmembrane helix</keyword>
<evidence type="ECO:0008006" key="4">
    <source>
        <dbReference type="Google" id="ProtNLM"/>
    </source>
</evidence>
<feature type="transmembrane region" description="Helical" evidence="1">
    <location>
        <begin position="30"/>
        <end position="63"/>
    </location>
</feature>
<dbReference type="PANTHER" id="PTHR43801">
    <property type="entry name" value="NUCLEOTIDE-BINDING PROTEIN-RELATED"/>
    <property type="match status" value="1"/>
</dbReference>
<dbReference type="PANTHER" id="PTHR43801:SF1">
    <property type="entry name" value="POLYPRENYL SYNTHETASE"/>
    <property type="match status" value="1"/>
</dbReference>
<feature type="transmembrane region" description="Helical" evidence="1">
    <location>
        <begin position="75"/>
        <end position="94"/>
    </location>
</feature>
<name>A0A484F410_9EURY</name>
<protein>
    <recommendedName>
        <fullName evidence="4">DUF116 domain-containing protein</fullName>
    </recommendedName>
</protein>